<protein>
    <recommendedName>
        <fullName evidence="3">DUF2231 domain-containing protein</fullName>
    </recommendedName>
</protein>
<gene>
    <name evidence="2" type="ORF">ACD_2C00111G0006</name>
</gene>
<feature type="transmembrane region" description="Helical" evidence="1">
    <location>
        <begin position="46"/>
        <end position="70"/>
    </location>
</feature>
<keyword evidence="1" id="KW-1133">Transmembrane helix</keyword>
<evidence type="ECO:0000256" key="1">
    <source>
        <dbReference type="SAM" id="Phobius"/>
    </source>
</evidence>
<dbReference type="EMBL" id="AMFJ01000111">
    <property type="protein sequence ID" value="EKE29725.1"/>
    <property type="molecule type" value="Genomic_DNA"/>
</dbReference>
<keyword evidence="1" id="KW-0472">Membrane</keyword>
<dbReference type="AlphaFoldDB" id="K2H1L2"/>
<name>K2H1L2_9BACT</name>
<evidence type="ECO:0008006" key="3">
    <source>
        <dbReference type="Google" id="ProtNLM"/>
    </source>
</evidence>
<feature type="transmembrane region" description="Helical" evidence="1">
    <location>
        <begin position="90"/>
        <end position="109"/>
    </location>
</feature>
<keyword evidence="1" id="KW-0812">Transmembrane</keyword>
<sequence>MFTLPNGAHLHLLINHFPIMGLIFWLWLLAFWIFAKNKSLIAASYVFFILSALSAIVAFLTWGLAANVVIDLEWTNRSALRLHYEAAQLVTPWIILLWLISGVWLYLRLRSKKDFMVIYILIFSFLMTIGVSYVWYLGWEIRHPELKIPNSSVR</sequence>
<feature type="transmembrane region" description="Helical" evidence="1">
    <location>
        <begin position="116"/>
        <end position="136"/>
    </location>
</feature>
<evidence type="ECO:0000313" key="2">
    <source>
        <dbReference type="EMBL" id="EKE29725.1"/>
    </source>
</evidence>
<proteinExistence type="predicted"/>
<accession>K2H1L2</accession>
<comment type="caution">
    <text evidence="2">The sequence shown here is derived from an EMBL/GenBank/DDBJ whole genome shotgun (WGS) entry which is preliminary data.</text>
</comment>
<feature type="transmembrane region" description="Helical" evidence="1">
    <location>
        <begin position="12"/>
        <end position="34"/>
    </location>
</feature>
<reference evidence="2" key="1">
    <citation type="journal article" date="2012" name="Science">
        <title>Fermentation, hydrogen, and sulfur metabolism in multiple uncultivated bacterial phyla.</title>
        <authorList>
            <person name="Wrighton K.C."/>
            <person name="Thomas B.C."/>
            <person name="Sharon I."/>
            <person name="Miller C.S."/>
            <person name="Castelle C.J."/>
            <person name="VerBerkmoes N.C."/>
            <person name="Wilkins M.J."/>
            <person name="Hettich R.L."/>
            <person name="Lipton M.S."/>
            <person name="Williams K.H."/>
            <person name="Long P.E."/>
            <person name="Banfield J.F."/>
        </authorList>
    </citation>
    <scope>NUCLEOTIDE SEQUENCE [LARGE SCALE GENOMIC DNA]</scope>
</reference>
<organism evidence="2">
    <name type="scientific">uncultured bacterium</name>
    <name type="common">gcode 4</name>
    <dbReference type="NCBI Taxonomy" id="1234023"/>
    <lineage>
        <taxon>Bacteria</taxon>
        <taxon>environmental samples</taxon>
    </lineage>
</organism>